<dbReference type="GO" id="GO:0051191">
    <property type="term" value="P:prosthetic group biosynthetic process"/>
    <property type="evidence" value="ECO:0007669"/>
    <property type="project" value="TreeGrafter"/>
</dbReference>
<dbReference type="AlphaFoldDB" id="A0A845SLJ1"/>
<dbReference type="GO" id="GO:0046917">
    <property type="term" value="F:triphosphoribosyl-dephospho-CoA synthase activity"/>
    <property type="evidence" value="ECO:0007669"/>
    <property type="project" value="UniProtKB-UniRule"/>
</dbReference>
<dbReference type="EC" id="2.4.2.52" evidence="6"/>
<dbReference type="RefSeq" id="WP_162366200.1">
    <property type="nucleotide sequence ID" value="NZ_WUBS01000007.1"/>
</dbReference>
<keyword evidence="3 6" id="KW-0808">Transferase</keyword>
<evidence type="ECO:0000256" key="2">
    <source>
        <dbReference type="ARBA" id="ARBA00006812"/>
    </source>
</evidence>
<reference evidence="7 8" key="2">
    <citation type="submission" date="2020-02" db="EMBL/GenBank/DDBJ databases">
        <title>The new genus of Enterobacteriales.</title>
        <authorList>
            <person name="Kim I.S."/>
        </authorList>
    </citation>
    <scope>NUCLEOTIDE SEQUENCE [LARGE SCALE GENOMIC DNA]</scope>
    <source>
        <strain evidence="7 8">SAP-6</strain>
    </source>
</reference>
<evidence type="ECO:0000313" key="7">
    <source>
        <dbReference type="EMBL" id="NDL63438.1"/>
    </source>
</evidence>
<dbReference type="PANTHER" id="PTHR30201:SF2">
    <property type="entry name" value="2-(5''-TRIPHOSPHORIBOSYL)-3'-DEPHOSPHOCOENZYME-A SYNTHASE"/>
    <property type="match status" value="1"/>
</dbReference>
<evidence type="ECO:0000256" key="3">
    <source>
        <dbReference type="ARBA" id="ARBA00022679"/>
    </source>
</evidence>
<dbReference type="Pfam" id="PF01874">
    <property type="entry name" value="CitG"/>
    <property type="match status" value="1"/>
</dbReference>
<comment type="catalytic activity">
    <reaction evidence="1 6">
        <text>3'-dephospho-CoA + ATP = 2'-(5''-triphospho-alpha-D-ribosyl)-3'-dephospho-CoA + adenine</text>
        <dbReference type="Rhea" id="RHEA:15117"/>
        <dbReference type="ChEBI" id="CHEBI:16708"/>
        <dbReference type="ChEBI" id="CHEBI:30616"/>
        <dbReference type="ChEBI" id="CHEBI:57328"/>
        <dbReference type="ChEBI" id="CHEBI:61378"/>
        <dbReference type="EC" id="2.4.2.52"/>
    </reaction>
</comment>
<sequence>MMPLPAIDLLATAALREEVMLTPKPGLVDSRNNGAHRDMDLALFMQSITAIAPWFGRFAALGERCADMPAQRVLAEIRPTGLACEQAMFAATGGVNTHKGGVFSLGLLCAAGGRLAGRGQALTRRGLCADVAAICARLVATELAGRRKPATVGERLYLRHGLTGARGEAAGGFATVRRYALPAWDRLSAAGADRETALLHCLLVLMAHNPDTNLVSRGGLDGLQFVRRYARRLLDEGWRPRALEDMDRALIGRNLSPGGSADLLAVTAVLARFPA</sequence>
<dbReference type="PANTHER" id="PTHR30201">
    <property type="entry name" value="TRIPHOSPHORIBOSYL-DEPHOSPHO-COA SYNTHASE"/>
    <property type="match status" value="1"/>
</dbReference>
<comment type="similarity">
    <text evidence="2 6">Belongs to the CitG/MdcB family.</text>
</comment>
<comment type="caution">
    <text evidence="7">The sequence shown here is derived from an EMBL/GenBank/DDBJ whole genome shotgun (WGS) entry which is preliminary data.</text>
</comment>
<evidence type="ECO:0000256" key="6">
    <source>
        <dbReference type="HAMAP-Rule" id="MF_00397"/>
    </source>
</evidence>
<dbReference type="GO" id="GO:0016757">
    <property type="term" value="F:glycosyltransferase activity"/>
    <property type="evidence" value="ECO:0007669"/>
    <property type="project" value="UniProtKB-KW"/>
</dbReference>
<evidence type="ECO:0000256" key="1">
    <source>
        <dbReference type="ARBA" id="ARBA00001210"/>
    </source>
</evidence>
<name>A0A845SLJ1_9GAMM</name>
<dbReference type="Gene3D" id="1.10.4200.10">
    <property type="entry name" value="Triphosphoribosyl-dephospho-CoA protein"/>
    <property type="match status" value="1"/>
</dbReference>
<keyword evidence="4 6" id="KW-0547">Nucleotide-binding</keyword>
<gene>
    <name evidence="6 7" type="primary">citG</name>
    <name evidence="7" type="ORF">GRH90_11855</name>
</gene>
<keyword evidence="5 6" id="KW-0067">ATP-binding</keyword>
<dbReference type="InterPro" id="IPR017551">
    <property type="entry name" value="TriPribosyl-deP-CoA_syn_CitG"/>
</dbReference>
<organism evidence="7 8">
    <name type="scientific">Acerihabitans arboris</name>
    <dbReference type="NCBI Taxonomy" id="2691583"/>
    <lineage>
        <taxon>Bacteria</taxon>
        <taxon>Pseudomonadati</taxon>
        <taxon>Pseudomonadota</taxon>
        <taxon>Gammaproteobacteria</taxon>
        <taxon>Enterobacterales</taxon>
        <taxon>Pectobacteriaceae</taxon>
        <taxon>Acerihabitans</taxon>
    </lineage>
</organism>
<dbReference type="GO" id="GO:0005524">
    <property type="term" value="F:ATP binding"/>
    <property type="evidence" value="ECO:0007669"/>
    <property type="project" value="UniProtKB-KW"/>
</dbReference>
<protein>
    <recommendedName>
        <fullName evidence="6">Probable 2-(5''-triphosphoribosyl)-3'-dephosphocoenzyme-A synthase</fullName>
        <shortName evidence="6">2-(5''-triphosphoribosyl)-3'-dephospho-CoA synthase</shortName>
        <ecNumber evidence="6">2.4.2.52</ecNumber>
    </recommendedName>
</protein>
<evidence type="ECO:0000256" key="5">
    <source>
        <dbReference type="ARBA" id="ARBA00022840"/>
    </source>
</evidence>
<dbReference type="Proteomes" id="UP000461443">
    <property type="component" value="Unassembled WGS sequence"/>
</dbReference>
<reference evidence="7 8" key="1">
    <citation type="submission" date="2019-12" db="EMBL/GenBank/DDBJ databases">
        <authorList>
            <person name="Lee S.D."/>
        </authorList>
    </citation>
    <scope>NUCLEOTIDE SEQUENCE [LARGE SCALE GENOMIC DNA]</scope>
    <source>
        <strain evidence="7 8">SAP-6</strain>
    </source>
</reference>
<keyword evidence="7" id="KW-0328">Glycosyltransferase</keyword>
<dbReference type="NCBIfam" id="TIGR03125">
    <property type="entry name" value="citrate_citG"/>
    <property type="match status" value="1"/>
</dbReference>
<dbReference type="InterPro" id="IPR002736">
    <property type="entry name" value="CitG"/>
</dbReference>
<evidence type="ECO:0000313" key="8">
    <source>
        <dbReference type="Proteomes" id="UP000461443"/>
    </source>
</evidence>
<dbReference type="HAMAP" id="MF_00397">
    <property type="entry name" value="CitG"/>
    <property type="match status" value="1"/>
</dbReference>
<keyword evidence="8" id="KW-1185">Reference proteome</keyword>
<accession>A0A845SLJ1</accession>
<dbReference type="EMBL" id="WUBS01000007">
    <property type="protein sequence ID" value="NDL63438.1"/>
    <property type="molecule type" value="Genomic_DNA"/>
</dbReference>
<evidence type="ECO:0000256" key="4">
    <source>
        <dbReference type="ARBA" id="ARBA00022741"/>
    </source>
</evidence>
<proteinExistence type="inferred from homology"/>